<evidence type="ECO:0000256" key="9">
    <source>
        <dbReference type="RuleBase" id="RU003881"/>
    </source>
</evidence>
<dbReference type="Gene3D" id="3.50.50.60">
    <property type="entry name" value="FAD/NAD(P)-binding domain"/>
    <property type="match status" value="2"/>
</dbReference>
<feature type="domain" description="FAD/NAD(P)-binding" evidence="10">
    <location>
        <begin position="41"/>
        <end position="340"/>
    </location>
</feature>
<dbReference type="InterPro" id="IPR005982">
    <property type="entry name" value="Thioredox_Rdtase"/>
</dbReference>
<dbReference type="InterPro" id="IPR008255">
    <property type="entry name" value="Pyr_nucl-diS_OxRdtase_2_AS"/>
</dbReference>
<keyword evidence="12" id="KW-1185">Reference proteome</keyword>
<keyword evidence="3 8" id="KW-0274">FAD</keyword>
<evidence type="ECO:0000256" key="4">
    <source>
        <dbReference type="ARBA" id="ARBA00022857"/>
    </source>
</evidence>
<keyword evidence="2 8" id="KW-0285">Flavoprotein</keyword>
<dbReference type="SUPFAM" id="SSF51905">
    <property type="entry name" value="FAD/NAD(P)-binding domain"/>
    <property type="match status" value="1"/>
</dbReference>
<dbReference type="OrthoDB" id="371245at2759"/>
<evidence type="ECO:0000313" key="11">
    <source>
        <dbReference type="EMBL" id="GAX73189.1"/>
    </source>
</evidence>
<dbReference type="FunFam" id="3.50.50.60:FF:000064">
    <property type="entry name" value="Thioredoxin reductase"/>
    <property type="match status" value="1"/>
</dbReference>
<sequence>MIRKLIKSNFFHQFASVYSAVSEPLITERSLNTMAEKLSTKVCIIGSGPAAHTAAIYAARAELEPILFEGFLANGIAAGGQLTTTTDVENFPGFPDGILGTELVENMRKQSHKFGTKIFTETVTKMDLSKRPFKLWTSEKEVIAETVIVATGAVAKRLEFTGSGEENGFWNKGISACAVCDGAAPIFRKKPIAVIGGGDTAMEEAHFLTKYGSKVYIIHRRDTLRASKIMQQRARENPKIEFVWDSVVHEAYGNEKGLLGGVKVKNLKTGDITDLEVNGLFFAIGHEPASKFLDGQLDLDEDGYIKTTPGFTTTNIPGVFACGDVQDKKWRQAITAAGTGCMAALQAEHFIAEHGVSA</sequence>
<dbReference type="Proteomes" id="UP000232323">
    <property type="component" value="Unassembled WGS sequence"/>
</dbReference>
<dbReference type="EMBL" id="BEGY01000002">
    <property type="protein sequence ID" value="GAX73189.1"/>
    <property type="molecule type" value="Genomic_DNA"/>
</dbReference>
<dbReference type="PANTHER" id="PTHR48105">
    <property type="entry name" value="THIOREDOXIN REDUCTASE 1-RELATED-RELATED"/>
    <property type="match status" value="1"/>
</dbReference>
<comment type="caution">
    <text evidence="11">The sequence shown here is derived from an EMBL/GenBank/DDBJ whole genome shotgun (WGS) entry which is preliminary data.</text>
</comment>
<dbReference type="GO" id="GO:0005737">
    <property type="term" value="C:cytoplasm"/>
    <property type="evidence" value="ECO:0007669"/>
    <property type="project" value="InterPro"/>
</dbReference>
<dbReference type="PRINTS" id="PR00368">
    <property type="entry name" value="FADPNR"/>
</dbReference>
<evidence type="ECO:0000256" key="8">
    <source>
        <dbReference type="RuleBase" id="RU003880"/>
    </source>
</evidence>
<keyword evidence="5 8" id="KW-0560">Oxidoreductase</keyword>
<dbReference type="InterPro" id="IPR023753">
    <property type="entry name" value="FAD/NAD-binding_dom"/>
</dbReference>
<dbReference type="Pfam" id="PF07992">
    <property type="entry name" value="Pyr_redox_2"/>
    <property type="match status" value="1"/>
</dbReference>
<dbReference type="STRING" id="1157962.A0A250WR71"/>
<evidence type="ECO:0000256" key="3">
    <source>
        <dbReference type="ARBA" id="ARBA00022827"/>
    </source>
</evidence>
<evidence type="ECO:0000313" key="12">
    <source>
        <dbReference type="Proteomes" id="UP000232323"/>
    </source>
</evidence>
<organism evidence="11 12">
    <name type="scientific">Chlamydomonas eustigma</name>
    <dbReference type="NCBI Taxonomy" id="1157962"/>
    <lineage>
        <taxon>Eukaryota</taxon>
        <taxon>Viridiplantae</taxon>
        <taxon>Chlorophyta</taxon>
        <taxon>core chlorophytes</taxon>
        <taxon>Chlorophyceae</taxon>
        <taxon>CS clade</taxon>
        <taxon>Chlamydomonadales</taxon>
        <taxon>Chlamydomonadaceae</taxon>
        <taxon>Chlamydomonas</taxon>
    </lineage>
</organism>
<dbReference type="NCBIfam" id="TIGR01292">
    <property type="entry name" value="TRX_reduct"/>
    <property type="match status" value="1"/>
</dbReference>
<keyword evidence="4 9" id="KW-0521">NADP</keyword>
<dbReference type="GO" id="GO:0019430">
    <property type="term" value="P:removal of superoxide radicals"/>
    <property type="evidence" value="ECO:0007669"/>
    <property type="project" value="UniProtKB-UniRule"/>
</dbReference>
<dbReference type="InterPro" id="IPR050097">
    <property type="entry name" value="Ferredoxin-NADP_redctase_2"/>
</dbReference>
<evidence type="ECO:0000256" key="1">
    <source>
        <dbReference type="ARBA" id="ARBA00009333"/>
    </source>
</evidence>
<gene>
    <name evidence="11" type="ORF">CEUSTIGMA_g642.t1</name>
</gene>
<keyword evidence="6" id="KW-1015">Disulfide bond</keyword>
<protein>
    <recommendedName>
        <fullName evidence="8">Thioredoxin reductase</fullName>
        <ecNumber evidence="8">1.8.1.9</ecNumber>
    </recommendedName>
</protein>
<evidence type="ECO:0000256" key="7">
    <source>
        <dbReference type="ARBA" id="ARBA00023284"/>
    </source>
</evidence>
<dbReference type="PROSITE" id="PS00573">
    <property type="entry name" value="PYRIDINE_REDOX_2"/>
    <property type="match status" value="1"/>
</dbReference>
<dbReference type="InterPro" id="IPR036188">
    <property type="entry name" value="FAD/NAD-bd_sf"/>
</dbReference>
<dbReference type="GO" id="GO:0004791">
    <property type="term" value="F:thioredoxin-disulfide reductase (NADPH) activity"/>
    <property type="evidence" value="ECO:0007669"/>
    <property type="project" value="UniProtKB-UniRule"/>
</dbReference>
<evidence type="ECO:0000256" key="2">
    <source>
        <dbReference type="ARBA" id="ARBA00022630"/>
    </source>
</evidence>
<evidence type="ECO:0000256" key="5">
    <source>
        <dbReference type="ARBA" id="ARBA00023002"/>
    </source>
</evidence>
<comment type="similarity">
    <text evidence="1 8">Belongs to the class-II pyridine nucleotide-disulfide oxidoreductase family.</text>
</comment>
<dbReference type="AlphaFoldDB" id="A0A250WR71"/>
<comment type="cofactor">
    <cofactor evidence="9">
        <name>FAD</name>
        <dbReference type="ChEBI" id="CHEBI:57692"/>
    </cofactor>
    <text evidence="9">Binds 1 FAD per subunit.</text>
</comment>
<keyword evidence="7 8" id="KW-0676">Redox-active center</keyword>
<accession>A0A250WR71</accession>
<evidence type="ECO:0000259" key="10">
    <source>
        <dbReference type="Pfam" id="PF07992"/>
    </source>
</evidence>
<proteinExistence type="inferred from homology"/>
<reference evidence="11 12" key="1">
    <citation type="submission" date="2017-08" db="EMBL/GenBank/DDBJ databases">
        <title>Acidophilic green algal genome provides insights into adaptation to an acidic environment.</title>
        <authorList>
            <person name="Hirooka S."/>
            <person name="Hirose Y."/>
            <person name="Kanesaki Y."/>
            <person name="Higuchi S."/>
            <person name="Fujiwara T."/>
            <person name="Onuma R."/>
            <person name="Era A."/>
            <person name="Ohbayashi R."/>
            <person name="Uzuka A."/>
            <person name="Nozaki H."/>
            <person name="Yoshikawa H."/>
            <person name="Miyagishima S.Y."/>
        </authorList>
    </citation>
    <scope>NUCLEOTIDE SEQUENCE [LARGE SCALE GENOMIC DNA]</scope>
    <source>
        <strain evidence="11 12">NIES-2499</strain>
    </source>
</reference>
<comment type="subunit">
    <text evidence="8">Homodimer.</text>
</comment>
<comment type="catalytic activity">
    <reaction evidence="8">
        <text>[thioredoxin]-dithiol + NADP(+) = [thioredoxin]-disulfide + NADPH + H(+)</text>
        <dbReference type="Rhea" id="RHEA:20345"/>
        <dbReference type="Rhea" id="RHEA-COMP:10698"/>
        <dbReference type="Rhea" id="RHEA-COMP:10700"/>
        <dbReference type="ChEBI" id="CHEBI:15378"/>
        <dbReference type="ChEBI" id="CHEBI:29950"/>
        <dbReference type="ChEBI" id="CHEBI:50058"/>
        <dbReference type="ChEBI" id="CHEBI:57783"/>
        <dbReference type="ChEBI" id="CHEBI:58349"/>
        <dbReference type="EC" id="1.8.1.9"/>
    </reaction>
</comment>
<evidence type="ECO:0000256" key="6">
    <source>
        <dbReference type="ARBA" id="ARBA00023157"/>
    </source>
</evidence>
<dbReference type="EC" id="1.8.1.9" evidence="8"/>
<dbReference type="PRINTS" id="PR00469">
    <property type="entry name" value="PNDRDTASEII"/>
</dbReference>
<name>A0A250WR71_9CHLO</name>